<proteinExistence type="predicted"/>
<dbReference type="EMBL" id="CP011509">
    <property type="protein sequence ID" value="AKJ04355.1"/>
    <property type="molecule type" value="Genomic_DNA"/>
</dbReference>
<sequence>MKNSRVAHENVAFLDAHGRGRSPSYSGQPRRGHTGGAPE</sequence>
<gene>
    <name evidence="2" type="ORF">AA314_05981</name>
</gene>
<evidence type="ECO:0000313" key="2">
    <source>
        <dbReference type="EMBL" id="AKJ04355.1"/>
    </source>
</evidence>
<protein>
    <submittedName>
        <fullName evidence="2">Uncharacterized protein</fullName>
    </submittedName>
</protein>
<accession>A0AAC8QBK8</accession>
<organism evidence="2 3">
    <name type="scientific">Archangium gephyra</name>
    <dbReference type="NCBI Taxonomy" id="48"/>
    <lineage>
        <taxon>Bacteria</taxon>
        <taxon>Pseudomonadati</taxon>
        <taxon>Myxococcota</taxon>
        <taxon>Myxococcia</taxon>
        <taxon>Myxococcales</taxon>
        <taxon>Cystobacterineae</taxon>
        <taxon>Archangiaceae</taxon>
        <taxon>Archangium</taxon>
    </lineage>
</organism>
<evidence type="ECO:0000313" key="3">
    <source>
        <dbReference type="Proteomes" id="UP000035579"/>
    </source>
</evidence>
<dbReference type="AlphaFoldDB" id="A0AAC8QBK8"/>
<feature type="region of interest" description="Disordered" evidence="1">
    <location>
        <begin position="1"/>
        <end position="39"/>
    </location>
</feature>
<evidence type="ECO:0000256" key="1">
    <source>
        <dbReference type="SAM" id="MobiDB-lite"/>
    </source>
</evidence>
<name>A0AAC8QBK8_9BACT</name>
<dbReference type="Proteomes" id="UP000035579">
    <property type="component" value="Chromosome"/>
</dbReference>
<reference evidence="2 3" key="1">
    <citation type="submission" date="2015-05" db="EMBL/GenBank/DDBJ databases">
        <title>Genome assembly of Archangium gephyra DSM 2261.</title>
        <authorList>
            <person name="Sharma G."/>
            <person name="Subramanian S."/>
        </authorList>
    </citation>
    <scope>NUCLEOTIDE SEQUENCE [LARGE SCALE GENOMIC DNA]</scope>
    <source>
        <strain evidence="2 3">DSM 2261</strain>
    </source>
</reference>
<dbReference type="KEGG" id="age:AA314_05981"/>